<evidence type="ECO:0000313" key="3">
    <source>
        <dbReference type="Proteomes" id="UP001151699"/>
    </source>
</evidence>
<keyword evidence="1" id="KW-0472">Membrane</keyword>
<keyword evidence="1" id="KW-1133">Transmembrane helix</keyword>
<keyword evidence="3" id="KW-1185">Reference proteome</keyword>
<dbReference type="OrthoDB" id="7791663at2759"/>
<protein>
    <submittedName>
        <fullName evidence="2">Uncharacterized protein</fullName>
    </submittedName>
</protein>
<comment type="caution">
    <text evidence="2">The sequence shown here is derived from an EMBL/GenBank/DDBJ whole genome shotgun (WGS) entry which is preliminary data.</text>
</comment>
<keyword evidence="1" id="KW-0812">Transmembrane</keyword>
<proteinExistence type="predicted"/>
<feature type="transmembrane region" description="Helical" evidence="1">
    <location>
        <begin position="37"/>
        <end position="58"/>
    </location>
</feature>
<gene>
    <name evidence="2" type="ORF">Bhyg_06905</name>
</gene>
<evidence type="ECO:0000313" key="2">
    <source>
        <dbReference type="EMBL" id="KAJ6641960.1"/>
    </source>
</evidence>
<dbReference type="EMBL" id="WJQU01000002">
    <property type="protein sequence ID" value="KAJ6641960.1"/>
    <property type="molecule type" value="Genomic_DNA"/>
</dbReference>
<name>A0A9Q0N1N3_9DIPT</name>
<sequence length="227" mass="25435">MMNTLRSNKYCVFEVEILKQRYTSSTPQDVFMNASQIALVAALIMGAAALATLLYRICTKPSYFGSRRTRSNRNAEATESTLQQVSRASLSSIQIRVISRLRDRPPKYETQHNYDMRIQRQEEEMQRTTNNNNGDISTISTGRIVEHAPPPYDGSKESVHELPPPYSDTGHETLPDIVIPNRNTGSQIGGTSQSSENSTVSIISNDCPERAIINENNSDKEDKAIHM</sequence>
<accession>A0A9Q0N1N3</accession>
<organism evidence="2 3">
    <name type="scientific">Pseudolycoriella hygida</name>
    <dbReference type="NCBI Taxonomy" id="35572"/>
    <lineage>
        <taxon>Eukaryota</taxon>
        <taxon>Metazoa</taxon>
        <taxon>Ecdysozoa</taxon>
        <taxon>Arthropoda</taxon>
        <taxon>Hexapoda</taxon>
        <taxon>Insecta</taxon>
        <taxon>Pterygota</taxon>
        <taxon>Neoptera</taxon>
        <taxon>Endopterygota</taxon>
        <taxon>Diptera</taxon>
        <taxon>Nematocera</taxon>
        <taxon>Sciaroidea</taxon>
        <taxon>Sciaridae</taxon>
        <taxon>Pseudolycoriella</taxon>
    </lineage>
</organism>
<reference evidence="2" key="1">
    <citation type="submission" date="2022-07" db="EMBL/GenBank/DDBJ databases">
        <authorList>
            <person name="Trinca V."/>
            <person name="Uliana J.V.C."/>
            <person name="Torres T.T."/>
            <person name="Ward R.J."/>
            <person name="Monesi N."/>
        </authorList>
    </citation>
    <scope>NUCLEOTIDE SEQUENCE</scope>
    <source>
        <strain evidence="2">HSMRA1968</strain>
        <tissue evidence="2">Whole embryos</tissue>
    </source>
</reference>
<evidence type="ECO:0000256" key="1">
    <source>
        <dbReference type="SAM" id="Phobius"/>
    </source>
</evidence>
<dbReference type="AlphaFoldDB" id="A0A9Q0N1N3"/>
<dbReference type="Proteomes" id="UP001151699">
    <property type="component" value="Chromosome B"/>
</dbReference>